<proteinExistence type="predicted"/>
<protein>
    <submittedName>
        <fullName evidence="6">Bacterial regulatory protein, tetR family</fullName>
    </submittedName>
</protein>
<dbReference type="EMBL" id="JYJB01000009">
    <property type="protein sequence ID" value="KJL47530.1"/>
    <property type="molecule type" value="Genomic_DNA"/>
</dbReference>
<keyword evidence="3" id="KW-0804">Transcription</keyword>
<keyword evidence="1" id="KW-0805">Transcription regulation</keyword>
<dbReference type="AlphaFoldDB" id="A0A0M2HRH7"/>
<feature type="domain" description="HTH tetR-type" evidence="5">
    <location>
        <begin position="4"/>
        <end position="66"/>
    </location>
</feature>
<gene>
    <name evidence="6" type="ORF">RS84_02327</name>
</gene>
<dbReference type="PATRIC" id="fig|273678.4.peg.2328"/>
<dbReference type="GO" id="GO:0003700">
    <property type="term" value="F:DNA-binding transcription factor activity"/>
    <property type="evidence" value="ECO:0007669"/>
    <property type="project" value="TreeGrafter"/>
</dbReference>
<dbReference type="Proteomes" id="UP000033900">
    <property type="component" value="Unassembled WGS sequence"/>
</dbReference>
<dbReference type="STRING" id="273678.RS84_02327"/>
<accession>A0A0M2HRH7</accession>
<dbReference type="PROSITE" id="PS50977">
    <property type="entry name" value="HTH_TETR_2"/>
    <property type="match status" value="1"/>
</dbReference>
<dbReference type="InterPro" id="IPR050109">
    <property type="entry name" value="HTH-type_TetR-like_transc_reg"/>
</dbReference>
<evidence type="ECO:0000256" key="4">
    <source>
        <dbReference type="PROSITE-ProRule" id="PRU00335"/>
    </source>
</evidence>
<dbReference type="PANTHER" id="PTHR30055">
    <property type="entry name" value="HTH-TYPE TRANSCRIPTIONAL REGULATOR RUTR"/>
    <property type="match status" value="1"/>
</dbReference>
<evidence type="ECO:0000313" key="6">
    <source>
        <dbReference type="EMBL" id="KJL47530.1"/>
    </source>
</evidence>
<dbReference type="InterPro" id="IPR036271">
    <property type="entry name" value="Tet_transcr_reg_TetR-rel_C_sf"/>
</dbReference>
<comment type="caution">
    <text evidence="6">The sequence shown here is derived from an EMBL/GenBank/DDBJ whole genome shotgun (WGS) entry which is preliminary data.</text>
</comment>
<feature type="DNA-binding region" description="H-T-H motif" evidence="4">
    <location>
        <begin position="29"/>
        <end position="48"/>
    </location>
</feature>
<dbReference type="Gene3D" id="1.10.357.10">
    <property type="entry name" value="Tetracycline Repressor, domain 2"/>
    <property type="match status" value="1"/>
</dbReference>
<evidence type="ECO:0000256" key="2">
    <source>
        <dbReference type="ARBA" id="ARBA00023125"/>
    </source>
</evidence>
<name>A0A0M2HRH7_9MICO</name>
<evidence type="ECO:0000256" key="3">
    <source>
        <dbReference type="ARBA" id="ARBA00023163"/>
    </source>
</evidence>
<organism evidence="6 7">
    <name type="scientific">Microbacterium hydrocarbonoxydans</name>
    <dbReference type="NCBI Taxonomy" id="273678"/>
    <lineage>
        <taxon>Bacteria</taxon>
        <taxon>Bacillati</taxon>
        <taxon>Actinomycetota</taxon>
        <taxon>Actinomycetes</taxon>
        <taxon>Micrococcales</taxon>
        <taxon>Microbacteriaceae</taxon>
        <taxon>Microbacterium</taxon>
    </lineage>
</organism>
<keyword evidence="2 4" id="KW-0238">DNA-binding</keyword>
<dbReference type="RefSeq" id="WP_235281477.1">
    <property type="nucleotide sequence ID" value="NZ_CP158847.1"/>
</dbReference>
<evidence type="ECO:0000259" key="5">
    <source>
        <dbReference type="PROSITE" id="PS50977"/>
    </source>
</evidence>
<evidence type="ECO:0000256" key="1">
    <source>
        <dbReference type="ARBA" id="ARBA00023015"/>
    </source>
</evidence>
<dbReference type="InterPro" id="IPR001647">
    <property type="entry name" value="HTH_TetR"/>
</dbReference>
<dbReference type="GO" id="GO:0000976">
    <property type="term" value="F:transcription cis-regulatory region binding"/>
    <property type="evidence" value="ECO:0007669"/>
    <property type="project" value="TreeGrafter"/>
</dbReference>
<dbReference type="Pfam" id="PF21597">
    <property type="entry name" value="TetR_C_43"/>
    <property type="match status" value="1"/>
</dbReference>
<dbReference type="SUPFAM" id="SSF46689">
    <property type="entry name" value="Homeodomain-like"/>
    <property type="match status" value="1"/>
</dbReference>
<dbReference type="InterPro" id="IPR009057">
    <property type="entry name" value="Homeodomain-like_sf"/>
</dbReference>
<dbReference type="InterPro" id="IPR049445">
    <property type="entry name" value="TetR_SbtR-like_C"/>
</dbReference>
<dbReference type="PANTHER" id="PTHR30055:SF234">
    <property type="entry name" value="HTH-TYPE TRANSCRIPTIONAL REGULATOR BETI"/>
    <property type="match status" value="1"/>
</dbReference>
<evidence type="ECO:0000313" key="7">
    <source>
        <dbReference type="Proteomes" id="UP000033900"/>
    </source>
</evidence>
<keyword evidence="7" id="KW-1185">Reference proteome</keyword>
<dbReference type="SUPFAM" id="SSF48498">
    <property type="entry name" value="Tetracyclin repressor-like, C-terminal domain"/>
    <property type="match status" value="1"/>
</dbReference>
<sequence length="190" mass="20262">MTPSARSDATRSRARILDAARSCELTSLRLNDVARLAGVGVGTVYRHFPTVHSLVEAVAVDDLEKYRELARDAAAEPDPERALEVLLRRGLALQLQDGGLQTVLLAHEDAAPETAAIKQELMALATRIIDSARDAGGIRSDLTATKVMHLVCGIEHAVRVGGGDPDFYVDVILDGLRTPRADAMSEAAGA</sequence>
<reference evidence="6 7" key="1">
    <citation type="submission" date="2015-02" db="EMBL/GenBank/DDBJ databases">
        <title>Draft genome sequences of ten Microbacterium spp. with emphasis on heavy metal contaminated environments.</title>
        <authorList>
            <person name="Corretto E."/>
        </authorList>
    </citation>
    <scope>NUCLEOTIDE SEQUENCE [LARGE SCALE GENOMIC DNA]</scope>
    <source>
        <strain evidence="6 7">SA35</strain>
    </source>
</reference>